<protein>
    <recommendedName>
        <fullName evidence="2">Transgelin</fullName>
    </recommendedName>
</protein>
<accession>A0ABR4QKL2</accession>
<proteinExistence type="inferred from homology"/>
<dbReference type="PROSITE" id="PS51122">
    <property type="entry name" value="CALPONIN_2"/>
    <property type="match status" value="5"/>
</dbReference>
<dbReference type="InterPro" id="IPR003096">
    <property type="entry name" value="SM22_calponin"/>
</dbReference>
<dbReference type="Pfam" id="PF00307">
    <property type="entry name" value="CH"/>
    <property type="match status" value="1"/>
</dbReference>
<comment type="caution">
    <text evidence="4">The sequence shown here is derived from an EMBL/GenBank/DDBJ whole genome shotgun (WGS) entry which is preliminary data.</text>
</comment>
<dbReference type="InterPro" id="IPR000557">
    <property type="entry name" value="Calponin_repeat"/>
</dbReference>
<keyword evidence="5" id="KW-1185">Reference proteome</keyword>
<dbReference type="PANTHER" id="PTHR47385:SF14">
    <property type="entry name" value="TRANSGELIN"/>
    <property type="match status" value="1"/>
</dbReference>
<dbReference type="InterPro" id="IPR036872">
    <property type="entry name" value="CH_dom_sf"/>
</dbReference>
<evidence type="ECO:0000313" key="5">
    <source>
        <dbReference type="Proteomes" id="UP001651158"/>
    </source>
</evidence>
<dbReference type="SUPFAM" id="SSF47576">
    <property type="entry name" value="Calponin-homology domain, CH-domain"/>
    <property type="match status" value="1"/>
</dbReference>
<reference evidence="4 5" key="1">
    <citation type="journal article" date="2022" name="Front. Cell. Infect. Microbiol.">
        <title>The Genomes of Two Strains of Taenia crassiceps the Animal Model for the Study of Human Cysticercosis.</title>
        <authorList>
            <person name="Bobes R.J."/>
            <person name="Estrada K."/>
            <person name="Rios-Valencia D.G."/>
            <person name="Calderon-Gallegos A."/>
            <person name="de la Torre P."/>
            <person name="Carrero J.C."/>
            <person name="Sanchez-Flores A."/>
            <person name="Laclette J.P."/>
        </authorList>
    </citation>
    <scope>NUCLEOTIDE SEQUENCE [LARGE SCALE GENOMIC DNA]</scope>
    <source>
        <strain evidence="4">WFUcys</strain>
    </source>
</reference>
<dbReference type="PROSITE" id="PS50021">
    <property type="entry name" value="CH"/>
    <property type="match status" value="1"/>
</dbReference>
<gene>
    <name evidence="4" type="ORF">TcWFU_003872</name>
</gene>
<dbReference type="PROSITE" id="PS01052">
    <property type="entry name" value="CALPONIN_1"/>
    <property type="match status" value="2"/>
</dbReference>
<dbReference type="InterPro" id="IPR001715">
    <property type="entry name" value="CH_dom"/>
</dbReference>
<dbReference type="Pfam" id="PF00402">
    <property type="entry name" value="Calponin"/>
    <property type="match status" value="5"/>
</dbReference>
<evidence type="ECO:0000256" key="1">
    <source>
        <dbReference type="ARBA" id="ARBA00009631"/>
    </source>
</evidence>
<evidence type="ECO:0000259" key="3">
    <source>
        <dbReference type="PROSITE" id="PS50021"/>
    </source>
</evidence>
<dbReference type="Gene3D" id="1.10.418.10">
    <property type="entry name" value="Calponin-like domain"/>
    <property type="match status" value="1"/>
</dbReference>
<dbReference type="EMBL" id="JAKROA010000002">
    <property type="protein sequence ID" value="KAL5110160.1"/>
    <property type="molecule type" value="Genomic_DNA"/>
</dbReference>
<feature type="domain" description="Calponin-homology (CH)" evidence="3">
    <location>
        <begin position="29"/>
        <end position="148"/>
    </location>
</feature>
<name>A0ABR4QKL2_9CEST</name>
<dbReference type="Proteomes" id="UP001651158">
    <property type="component" value="Unassembled WGS sequence"/>
</dbReference>
<dbReference type="PANTHER" id="PTHR47385">
    <property type="entry name" value="CALPONIN"/>
    <property type="match status" value="1"/>
</dbReference>
<dbReference type="InterPro" id="IPR050606">
    <property type="entry name" value="Calponin-like"/>
</dbReference>
<sequence>MLLLLPILEPTKPKAEDPVYREMNFKYNSDVEKEVLDWIGQLTGVNIEQGREKVAAALRDGEVLIKLVNSIYEGTPELPSSAANLRRPFKANTSKISFKMMENIETFVNACAAYGVPKTGLFQTVDLFEMRNMGQVINCIYQLGTECQRHNFNGPKCGPRPTYENKRTFSPEQLAISNTVIGLQAGFNKGASQKGMSMGAVRHIADIKTDNMTREGQSIIGLQAGSNKGASQSGMSIGAVRHIADMKIDPMSADGKTVIGLQAGSNKGASQSGMSMGSIRHVADIKTDDISESGKQVIGLQAGTNKMANQSGMSMAGIRHIADLKVGDISDDGKNVIGLQAGSNAGATQAGMSFGGRRDITNPT</sequence>
<dbReference type="PRINTS" id="PR00888">
    <property type="entry name" value="SM22CALPONIN"/>
</dbReference>
<evidence type="ECO:0000313" key="4">
    <source>
        <dbReference type="EMBL" id="KAL5110160.1"/>
    </source>
</evidence>
<comment type="similarity">
    <text evidence="1 2">Belongs to the calponin family.</text>
</comment>
<dbReference type="SMART" id="SM00033">
    <property type="entry name" value="CH"/>
    <property type="match status" value="1"/>
</dbReference>
<organism evidence="4 5">
    <name type="scientific">Taenia crassiceps</name>
    <dbReference type="NCBI Taxonomy" id="6207"/>
    <lineage>
        <taxon>Eukaryota</taxon>
        <taxon>Metazoa</taxon>
        <taxon>Spiralia</taxon>
        <taxon>Lophotrochozoa</taxon>
        <taxon>Platyhelminthes</taxon>
        <taxon>Cestoda</taxon>
        <taxon>Eucestoda</taxon>
        <taxon>Cyclophyllidea</taxon>
        <taxon>Taeniidae</taxon>
        <taxon>Taenia</taxon>
    </lineage>
</organism>
<evidence type="ECO:0000256" key="2">
    <source>
        <dbReference type="RuleBase" id="RU361224"/>
    </source>
</evidence>